<feature type="compositionally biased region" description="Low complexity" evidence="1">
    <location>
        <begin position="318"/>
        <end position="331"/>
    </location>
</feature>
<dbReference type="InParanoid" id="A0A151GRM5"/>
<dbReference type="RefSeq" id="XP_040659095.1">
    <property type="nucleotide sequence ID" value="XM_040798212.1"/>
</dbReference>
<proteinExistence type="predicted"/>
<protein>
    <submittedName>
        <fullName evidence="2">Uncharacterized protein</fullName>
    </submittedName>
</protein>
<feature type="compositionally biased region" description="Low complexity" evidence="1">
    <location>
        <begin position="516"/>
        <end position="525"/>
    </location>
</feature>
<feature type="region of interest" description="Disordered" evidence="1">
    <location>
        <begin position="614"/>
        <end position="642"/>
    </location>
</feature>
<gene>
    <name evidence="2" type="ORF">DCS_00877</name>
</gene>
<sequence>MSSDSFIPTGAVEPTIADTSSPENHLQLAVEFGTDPGATIYAPPSAPEPGFMAAERPGYAGSPQPNTAFATTSHVFTHDHSALSLVPHLADHRSAAFSPPSVALNTTSAWQYGEDVSGFGQLHGSLDNSPHAVGHESDALPLPAIPYNTTSAWQYGEGGVSNHGHSGLDYPPHPFSHSSSIFSPAGIPSLPINTTSSWQHDEVVSSLGYDNLDFPLYPVGHESNAFPPPGMPINATPPWQFEELMPSHSPPFNSQVPFLDPDADPASWSGLEAPLDSSSSPIADVGATSLHRQPPYSNLPMQLSAAGIPADQTPRHVSVSSGYSRPSSSSSTTNDVDDAAWQSILPIFHAPASGQRAFPDPPAAAGELDMGSPPALLPSAVPPISHPAPVPTPPLAENDATASVPFVNRSRSCVPTAAVQLGFEMVDRQQQHAFLDPSWVRQRAESQQADIRLLRATMDRIKHRWATEKSIMRRNLGLLKDQIHRLRVENLMMRSAACHVPDGHATSRNDGGGDSVTGVDSSPDSMAARLSPVTAQQAGSFLFERPPSPPGSWPRHSPIPGSPCQYVGEQRIPSNQTEDVVVRTVVDVSEIYPELDGIPIRLATILRPTFQDTSTVPSGLDSAVAPAGRRSPSARCLTHDAPTSDCSVMQESVADDSSLDLQAGSAAAGELLTSRSIQCIPSTAQMHPSTSQQEVSSPVGDSIAVPDVQYVHGGEMDRGVEERGHLEPTDDVPLRGPLMMQSIPADDDLFMMQLNERLASISGGQGAVPYVLQSSERNLELAASPAGPASPIGEANDASGSDVVCHGCEMSSTCASHDADGAAAGELSPTADRSE</sequence>
<feature type="region of interest" description="Disordered" evidence="1">
    <location>
        <begin position="250"/>
        <end position="335"/>
    </location>
</feature>
<feature type="region of interest" description="Disordered" evidence="1">
    <location>
        <begin position="1"/>
        <end position="22"/>
    </location>
</feature>
<evidence type="ECO:0000256" key="1">
    <source>
        <dbReference type="SAM" id="MobiDB-lite"/>
    </source>
</evidence>
<dbReference type="Proteomes" id="UP000076580">
    <property type="component" value="Chromosome 01"/>
</dbReference>
<reference evidence="2 3" key="1">
    <citation type="journal article" date="2016" name="Sci. Rep.">
        <title>Insights into Adaptations to a Near-Obligate Nematode Endoparasitic Lifestyle from the Finished Genome of Drechmeria coniospora.</title>
        <authorList>
            <person name="Zhang L."/>
            <person name="Zhou Z."/>
            <person name="Guo Q."/>
            <person name="Fokkens L."/>
            <person name="Miskei M."/>
            <person name="Pocsi I."/>
            <person name="Zhang W."/>
            <person name="Chen M."/>
            <person name="Wang L."/>
            <person name="Sun Y."/>
            <person name="Donzelli B.G."/>
            <person name="Gibson D.M."/>
            <person name="Nelson D.R."/>
            <person name="Luo J.G."/>
            <person name="Rep M."/>
            <person name="Liu H."/>
            <person name="Yang S."/>
            <person name="Wang J."/>
            <person name="Krasnoff S.B."/>
            <person name="Xu Y."/>
            <person name="Molnar I."/>
            <person name="Lin M."/>
        </authorList>
    </citation>
    <scope>NUCLEOTIDE SEQUENCE [LARGE SCALE GENOMIC DNA]</scope>
    <source>
        <strain evidence="2 3">ARSEF 6962</strain>
    </source>
</reference>
<dbReference type="GeneID" id="63713520"/>
<comment type="caution">
    <text evidence="2">The sequence shown here is derived from an EMBL/GenBank/DDBJ whole genome shotgun (WGS) entry which is preliminary data.</text>
</comment>
<accession>A0A151GRM5</accession>
<evidence type="ECO:0000313" key="2">
    <source>
        <dbReference type="EMBL" id="KYK59743.1"/>
    </source>
</evidence>
<organism evidence="2 3">
    <name type="scientific">Drechmeria coniospora</name>
    <name type="common">Nematophagous fungus</name>
    <name type="synonym">Meria coniospora</name>
    <dbReference type="NCBI Taxonomy" id="98403"/>
    <lineage>
        <taxon>Eukaryota</taxon>
        <taxon>Fungi</taxon>
        <taxon>Dikarya</taxon>
        <taxon>Ascomycota</taxon>
        <taxon>Pezizomycotina</taxon>
        <taxon>Sordariomycetes</taxon>
        <taxon>Hypocreomycetidae</taxon>
        <taxon>Hypocreales</taxon>
        <taxon>Ophiocordycipitaceae</taxon>
        <taxon>Drechmeria</taxon>
    </lineage>
</organism>
<evidence type="ECO:0000313" key="3">
    <source>
        <dbReference type="Proteomes" id="UP000076580"/>
    </source>
</evidence>
<keyword evidence="3" id="KW-1185">Reference proteome</keyword>
<dbReference type="AlphaFoldDB" id="A0A151GRM5"/>
<dbReference type="EMBL" id="LAYC01000001">
    <property type="protein sequence ID" value="KYK59743.1"/>
    <property type="molecule type" value="Genomic_DNA"/>
</dbReference>
<feature type="region of interest" description="Disordered" evidence="1">
    <location>
        <begin position="502"/>
        <end position="526"/>
    </location>
</feature>
<name>A0A151GRM5_DRECN</name>
<feature type="region of interest" description="Disordered" evidence="1">
    <location>
        <begin position="815"/>
        <end position="835"/>
    </location>
</feature>